<dbReference type="Pfam" id="PF01370">
    <property type="entry name" value="Epimerase"/>
    <property type="match status" value="1"/>
</dbReference>
<keyword evidence="3" id="KW-1185">Reference proteome</keyword>
<evidence type="ECO:0000313" key="3">
    <source>
        <dbReference type="Proteomes" id="UP000481852"/>
    </source>
</evidence>
<comment type="caution">
    <text evidence="2">The sequence shown here is derived from an EMBL/GenBank/DDBJ whole genome shotgun (WGS) entry which is preliminary data.</text>
</comment>
<dbReference type="GO" id="GO:0004029">
    <property type="term" value="F:aldehyde dehydrogenase (NAD+) activity"/>
    <property type="evidence" value="ECO:0007669"/>
    <property type="project" value="TreeGrafter"/>
</dbReference>
<dbReference type="EMBL" id="VULZ01000002">
    <property type="protein sequence ID" value="MSS14050.1"/>
    <property type="molecule type" value="Genomic_DNA"/>
</dbReference>
<organism evidence="2 3">
    <name type="scientific">Porcincola intestinalis</name>
    <dbReference type="NCBI Taxonomy" id="2606632"/>
    <lineage>
        <taxon>Bacteria</taxon>
        <taxon>Bacillati</taxon>
        <taxon>Bacillota</taxon>
        <taxon>Clostridia</taxon>
        <taxon>Lachnospirales</taxon>
        <taxon>Lachnospiraceae</taxon>
        <taxon>Porcincola</taxon>
    </lineage>
</organism>
<dbReference type="SUPFAM" id="SSF51735">
    <property type="entry name" value="NAD(P)-binding Rossmann-fold domains"/>
    <property type="match status" value="1"/>
</dbReference>
<accession>A0A6L5X195</accession>
<dbReference type="AlphaFoldDB" id="A0A6L5X195"/>
<dbReference type="Proteomes" id="UP000481852">
    <property type="component" value="Unassembled WGS sequence"/>
</dbReference>
<protein>
    <submittedName>
        <fullName evidence="2">NAD-dependent epimerase/dehydratase family protein</fullName>
    </submittedName>
</protein>
<feature type="domain" description="NAD-dependent epimerase/dehydratase" evidence="1">
    <location>
        <begin position="6"/>
        <end position="229"/>
    </location>
</feature>
<dbReference type="GO" id="GO:0005737">
    <property type="term" value="C:cytoplasm"/>
    <property type="evidence" value="ECO:0007669"/>
    <property type="project" value="TreeGrafter"/>
</dbReference>
<proteinExistence type="predicted"/>
<evidence type="ECO:0000259" key="1">
    <source>
        <dbReference type="Pfam" id="PF01370"/>
    </source>
</evidence>
<dbReference type="RefSeq" id="WP_154523041.1">
    <property type="nucleotide sequence ID" value="NZ_VULZ01000002.1"/>
</dbReference>
<dbReference type="InterPro" id="IPR051783">
    <property type="entry name" value="NAD(P)-dependent_oxidoreduct"/>
</dbReference>
<dbReference type="Gene3D" id="3.40.50.720">
    <property type="entry name" value="NAD(P)-binding Rossmann-like Domain"/>
    <property type="match status" value="1"/>
</dbReference>
<sequence length="329" mass="35107">MFHTYLVTGASGFLGRAVLSELKKKGVPIRALVMENDPLASGLPEGVSVLYGDVCDDASLECFFSDADSGTCVIHCAGIVSVASRPGERIYRVNVGGTNNILRHCERARVGKLVYVSSVHAIPEKPKGTEITEDAVFSPELVRGDYARSKAIATSLVFETAGRGLNASVVFPSGIIGPGDVGRGSITNMLLSFLAGKLPVAVKGGYDFVDVRDVAAGIVACAEQGQPGRGYILSGEYATIRDILNAAKDALGIKRAVSFLPICLAKLIAPFYEKRSLWKKQPLYFTPYSIAVLDSNGLFNRSAAAAAFGYAPRSLQSSVRDMVLWLKHL</sequence>
<dbReference type="PANTHER" id="PTHR48079:SF6">
    <property type="entry name" value="NAD(P)-BINDING DOMAIN-CONTAINING PROTEIN-RELATED"/>
    <property type="match status" value="1"/>
</dbReference>
<name>A0A6L5X195_9FIRM</name>
<gene>
    <name evidence="2" type="ORF">FYJ35_03175</name>
</gene>
<dbReference type="InterPro" id="IPR036291">
    <property type="entry name" value="NAD(P)-bd_dom_sf"/>
</dbReference>
<dbReference type="PANTHER" id="PTHR48079">
    <property type="entry name" value="PROTEIN YEEZ"/>
    <property type="match status" value="1"/>
</dbReference>
<evidence type="ECO:0000313" key="2">
    <source>
        <dbReference type="EMBL" id="MSS14050.1"/>
    </source>
</evidence>
<reference evidence="2 3" key="1">
    <citation type="submission" date="2019-08" db="EMBL/GenBank/DDBJ databases">
        <title>In-depth cultivation of the pig gut microbiome towards novel bacterial diversity and tailored functional studies.</title>
        <authorList>
            <person name="Wylensek D."/>
            <person name="Hitch T.C.A."/>
            <person name="Clavel T."/>
        </authorList>
    </citation>
    <scope>NUCLEOTIDE SEQUENCE [LARGE SCALE GENOMIC DNA]</scope>
    <source>
        <strain evidence="2 3">Oil+RF-744-WCA-WT-11</strain>
    </source>
</reference>
<dbReference type="InterPro" id="IPR001509">
    <property type="entry name" value="Epimerase_deHydtase"/>
</dbReference>